<sequence length="251" mass="28564">MIIDYHSHIKWDRDTNQYDTAALLQDMEENQIDKRVVSALAGFSTREQNSAVAELVKANPDRIIGSAVINPKERGCVEEMERIAASGYFKTIELDSMEHCYYPETMPVLDTIIEIAAANHMPVNVFTGWGCRTMPAQWAYYAKRHPDMTMVLLHMGTTDFGYGCVELVPQYENLMVETSCMYEFPILRKAFSQIPKERFLFGSHYPDKLTVCSVHTFDLLKLPEELKECMFCKNAERLLSCFSKAGGGTAK</sequence>
<dbReference type="Gene3D" id="3.20.20.140">
    <property type="entry name" value="Metal-dependent hydrolases"/>
    <property type="match status" value="1"/>
</dbReference>
<evidence type="ECO:0000313" key="4">
    <source>
        <dbReference type="EMBL" id="RGJ05375.1"/>
    </source>
</evidence>
<keyword evidence="3" id="KW-0378">Hydrolase</keyword>
<dbReference type="Proteomes" id="UP000263014">
    <property type="component" value="Unassembled WGS sequence"/>
</dbReference>
<organism evidence="3 6">
    <name type="scientific">Hungatella hathewayi</name>
    <dbReference type="NCBI Taxonomy" id="154046"/>
    <lineage>
        <taxon>Bacteria</taxon>
        <taxon>Bacillati</taxon>
        <taxon>Bacillota</taxon>
        <taxon>Clostridia</taxon>
        <taxon>Lachnospirales</taxon>
        <taxon>Lachnospiraceae</taxon>
        <taxon>Hungatella</taxon>
    </lineage>
</organism>
<dbReference type="InterPro" id="IPR032466">
    <property type="entry name" value="Metal_Hydrolase"/>
</dbReference>
<gene>
    <name evidence="5" type="ORF">DXC39_14435</name>
    <name evidence="4" type="ORF">DXD79_10840</name>
    <name evidence="3" type="ORF">ERS852407_04017</name>
</gene>
<dbReference type="Pfam" id="PF04909">
    <property type="entry name" value="Amidohydro_2"/>
    <property type="match status" value="1"/>
</dbReference>
<reference evidence="7 8" key="2">
    <citation type="submission" date="2018-08" db="EMBL/GenBank/DDBJ databases">
        <title>A genome reference for cultivated species of the human gut microbiota.</title>
        <authorList>
            <person name="Zou Y."/>
            <person name="Xue W."/>
            <person name="Luo G."/>
        </authorList>
    </citation>
    <scope>NUCLEOTIDE SEQUENCE [LARGE SCALE GENOMIC DNA]</scope>
    <source>
        <strain evidence="5 7">TF05-11AC</strain>
        <strain evidence="4 8">TM09-12</strain>
    </source>
</reference>
<evidence type="ECO:0000313" key="3">
    <source>
        <dbReference type="EMBL" id="CUO80714.1"/>
    </source>
</evidence>
<evidence type="ECO:0000313" key="5">
    <source>
        <dbReference type="EMBL" id="RGM03835.1"/>
    </source>
</evidence>
<dbReference type="Proteomes" id="UP000095651">
    <property type="component" value="Unassembled WGS sequence"/>
</dbReference>
<protein>
    <submittedName>
        <fullName evidence="3 4">Amidohydrolase</fullName>
    </submittedName>
</protein>
<dbReference type="GO" id="GO:0005737">
    <property type="term" value="C:cytoplasm"/>
    <property type="evidence" value="ECO:0007669"/>
    <property type="project" value="TreeGrafter"/>
</dbReference>
<keyword evidence="1" id="KW-0456">Lyase</keyword>
<name>A0A174I0M6_9FIRM</name>
<evidence type="ECO:0000313" key="7">
    <source>
        <dbReference type="Proteomes" id="UP000261257"/>
    </source>
</evidence>
<feature type="domain" description="Amidohydrolase-related" evidence="2">
    <location>
        <begin position="18"/>
        <end position="239"/>
    </location>
</feature>
<dbReference type="InterPro" id="IPR006680">
    <property type="entry name" value="Amidohydro-rel"/>
</dbReference>
<reference evidence="3 6" key="1">
    <citation type="submission" date="2015-09" db="EMBL/GenBank/DDBJ databases">
        <authorList>
            <consortium name="Pathogen Informatics"/>
        </authorList>
    </citation>
    <scope>NUCLEOTIDE SEQUENCE [LARGE SCALE GENOMIC DNA]</scope>
    <source>
        <strain evidence="3 6">2789STDY5608850</strain>
    </source>
</reference>
<dbReference type="PANTHER" id="PTHR21240:SF28">
    <property type="entry name" value="ISO-OROTATE DECARBOXYLASE (EUROFUNG)"/>
    <property type="match status" value="1"/>
</dbReference>
<dbReference type="EMBL" id="QSSQ01000012">
    <property type="protein sequence ID" value="RGM03835.1"/>
    <property type="molecule type" value="Genomic_DNA"/>
</dbReference>
<dbReference type="GO" id="GO:0016787">
    <property type="term" value="F:hydrolase activity"/>
    <property type="evidence" value="ECO:0007669"/>
    <property type="project" value="UniProtKB-KW"/>
</dbReference>
<dbReference type="PANTHER" id="PTHR21240">
    <property type="entry name" value="2-AMINO-3-CARBOXYLMUCONATE-6-SEMIALDEHYDE DECARBOXYLASE"/>
    <property type="match status" value="1"/>
</dbReference>
<evidence type="ECO:0000313" key="8">
    <source>
        <dbReference type="Proteomes" id="UP000263014"/>
    </source>
</evidence>
<proteinExistence type="predicted"/>
<dbReference type="InterPro" id="IPR032465">
    <property type="entry name" value="ACMSD"/>
</dbReference>
<dbReference type="Proteomes" id="UP000261257">
    <property type="component" value="Unassembled WGS sequence"/>
</dbReference>
<dbReference type="EMBL" id="CYZE01000012">
    <property type="protein sequence ID" value="CUO80714.1"/>
    <property type="molecule type" value="Genomic_DNA"/>
</dbReference>
<evidence type="ECO:0000259" key="2">
    <source>
        <dbReference type="Pfam" id="PF04909"/>
    </source>
</evidence>
<dbReference type="RefSeq" id="WP_055657858.1">
    <property type="nucleotide sequence ID" value="NZ_CABIXC010000012.1"/>
</dbReference>
<dbReference type="GO" id="GO:0019748">
    <property type="term" value="P:secondary metabolic process"/>
    <property type="evidence" value="ECO:0007669"/>
    <property type="project" value="TreeGrafter"/>
</dbReference>
<dbReference type="GO" id="GO:0016831">
    <property type="term" value="F:carboxy-lyase activity"/>
    <property type="evidence" value="ECO:0007669"/>
    <property type="project" value="InterPro"/>
</dbReference>
<dbReference type="AlphaFoldDB" id="A0A174I0M6"/>
<accession>A0A174I0M6</accession>
<evidence type="ECO:0000256" key="1">
    <source>
        <dbReference type="ARBA" id="ARBA00023239"/>
    </source>
</evidence>
<dbReference type="EMBL" id="QSON01000004">
    <property type="protein sequence ID" value="RGJ05375.1"/>
    <property type="molecule type" value="Genomic_DNA"/>
</dbReference>
<evidence type="ECO:0000313" key="6">
    <source>
        <dbReference type="Proteomes" id="UP000095651"/>
    </source>
</evidence>
<dbReference type="SUPFAM" id="SSF51556">
    <property type="entry name" value="Metallo-dependent hydrolases"/>
    <property type="match status" value="1"/>
</dbReference>